<dbReference type="PANTHER" id="PTHR47893">
    <property type="entry name" value="REGULATORY PROTEIN PCHR"/>
    <property type="match status" value="1"/>
</dbReference>
<keyword evidence="3" id="KW-0804">Transcription</keyword>
<gene>
    <name evidence="5" type="ORF">LVJ83_06365</name>
</gene>
<evidence type="ECO:0000313" key="5">
    <source>
        <dbReference type="EMBL" id="UOO83079.1"/>
    </source>
</evidence>
<feature type="domain" description="HTH araC/xylS-type" evidence="4">
    <location>
        <begin position="206"/>
        <end position="303"/>
    </location>
</feature>
<evidence type="ECO:0000256" key="3">
    <source>
        <dbReference type="ARBA" id="ARBA00023163"/>
    </source>
</evidence>
<dbReference type="Proteomes" id="UP000829817">
    <property type="component" value="Chromosome"/>
</dbReference>
<dbReference type="Pfam" id="PF12833">
    <property type="entry name" value="HTH_18"/>
    <property type="match status" value="1"/>
</dbReference>
<dbReference type="SMART" id="SM00342">
    <property type="entry name" value="HTH_ARAC"/>
    <property type="match status" value="1"/>
</dbReference>
<proteinExistence type="predicted"/>
<dbReference type="EMBL" id="CP091508">
    <property type="protein sequence ID" value="UOO83079.1"/>
    <property type="molecule type" value="Genomic_DNA"/>
</dbReference>
<keyword evidence="1" id="KW-0805">Transcription regulation</keyword>
<keyword evidence="6" id="KW-1185">Reference proteome</keyword>
<dbReference type="SUPFAM" id="SSF46689">
    <property type="entry name" value="Homeodomain-like"/>
    <property type="match status" value="2"/>
</dbReference>
<dbReference type="PANTHER" id="PTHR47893:SF1">
    <property type="entry name" value="REGULATORY PROTEIN PCHR"/>
    <property type="match status" value="1"/>
</dbReference>
<dbReference type="PROSITE" id="PS00041">
    <property type="entry name" value="HTH_ARAC_FAMILY_1"/>
    <property type="match status" value="1"/>
</dbReference>
<dbReference type="Gene3D" id="1.10.10.60">
    <property type="entry name" value="Homeodomain-like"/>
    <property type="match status" value="1"/>
</dbReference>
<evidence type="ECO:0000313" key="6">
    <source>
        <dbReference type="Proteomes" id="UP000829817"/>
    </source>
</evidence>
<evidence type="ECO:0000259" key="4">
    <source>
        <dbReference type="PROSITE" id="PS01124"/>
    </source>
</evidence>
<evidence type="ECO:0000256" key="2">
    <source>
        <dbReference type="ARBA" id="ARBA00023125"/>
    </source>
</evidence>
<sequence>MNIQEHPLYAGGRHFSISGEQQGEVLLYTLHHGIEYKYAVTDTMIDHWHQPVCFTPDLRLVITLQGNTHLRMDRQDFRVQTASGGMGMLLPMIEPVAGEKVFQRGRQNELVLFFSRFWLEEWCGHNPVLRRALLRAHLQPHYFAVNAPVMRQVCRLLATHDLPAAWRRFHQEAQSIALLAEVLQLLFADAADNSRPALGGADKRIARLAEMLHDSAYEHYTLTELARACHSNATTLQRDFFNAYGQSIDQYRRAYKLHLAREALRQGMPIAQAARAGAYTNLQSFGRAFKKQFGCSPGACRPRVFKAGQRSVAAEKVPANRMVGKP</sequence>
<reference evidence="5 6" key="1">
    <citation type="journal article" date="2022" name="Res Sq">
        <title>Evolution of multicellular longitudinally dividing oral cavity symbionts (Neisseriaceae).</title>
        <authorList>
            <person name="Nyongesa S."/>
            <person name="Weber P."/>
            <person name="Bernet E."/>
            <person name="Pullido F."/>
            <person name="Nieckarz M."/>
            <person name="Delaby M."/>
            <person name="Nieves C."/>
            <person name="Viehboeck T."/>
            <person name="Krause N."/>
            <person name="Rivera-Millot A."/>
            <person name="Nakamura A."/>
            <person name="Vischer N."/>
            <person name="VanNieuwenhze M."/>
            <person name="Brun Y."/>
            <person name="Cava F."/>
            <person name="Bulgheresi S."/>
            <person name="Veyrier F."/>
        </authorList>
    </citation>
    <scope>NUCLEOTIDE SEQUENCE [LARGE SCALE GENOMIC DNA]</scope>
    <source>
        <strain evidence="5 6">CCUG 63373m</strain>
    </source>
</reference>
<dbReference type="InterPro" id="IPR018062">
    <property type="entry name" value="HTH_AraC-typ_CS"/>
</dbReference>
<dbReference type="InterPro" id="IPR018060">
    <property type="entry name" value="HTH_AraC"/>
</dbReference>
<accession>A0ABY4DYE1</accession>
<protein>
    <submittedName>
        <fullName evidence="5">AraC family transcriptional regulator</fullName>
    </submittedName>
</protein>
<dbReference type="InterPro" id="IPR009057">
    <property type="entry name" value="Homeodomain-like_sf"/>
</dbReference>
<keyword evidence="2" id="KW-0238">DNA-binding</keyword>
<dbReference type="InterPro" id="IPR053142">
    <property type="entry name" value="PchR_regulatory_protein"/>
</dbReference>
<evidence type="ECO:0000256" key="1">
    <source>
        <dbReference type="ARBA" id="ARBA00023015"/>
    </source>
</evidence>
<dbReference type="PROSITE" id="PS01124">
    <property type="entry name" value="HTH_ARAC_FAMILY_2"/>
    <property type="match status" value="1"/>
</dbReference>
<dbReference type="RefSeq" id="WP_244787403.1">
    <property type="nucleotide sequence ID" value="NZ_CP091508.1"/>
</dbReference>
<name>A0ABY4DYE1_9NEIS</name>
<organism evidence="5 6">
    <name type="scientific">Uruburuella testudinis</name>
    <dbReference type="NCBI Taxonomy" id="1282863"/>
    <lineage>
        <taxon>Bacteria</taxon>
        <taxon>Pseudomonadati</taxon>
        <taxon>Pseudomonadota</taxon>
        <taxon>Betaproteobacteria</taxon>
        <taxon>Neisseriales</taxon>
        <taxon>Neisseriaceae</taxon>
        <taxon>Uruburuella</taxon>
    </lineage>
</organism>